<evidence type="ECO:0000256" key="1">
    <source>
        <dbReference type="ARBA" id="ARBA00022842"/>
    </source>
</evidence>
<keyword evidence="4" id="KW-1185">Reference proteome</keyword>
<dbReference type="KEGG" id="cid:P73_2578"/>
<reference evidence="3 4" key="1">
    <citation type="journal article" date="2014" name="Int. J. Syst. Evol. Microbiol.">
        <title>Celeribacter indicus sp. nov., a polycyclic aromatic hydrocarbon-degrading bacterium from deep-sea sediment and reclassification of Huaishuia halophila as Celeribacter halophilus comb. nov.</title>
        <authorList>
            <person name="Lai Q."/>
            <person name="Cao J."/>
            <person name="Yuan J."/>
            <person name="Li F."/>
            <person name="Shao Z."/>
        </authorList>
    </citation>
    <scope>NUCLEOTIDE SEQUENCE [LARGE SCALE GENOMIC DNA]</scope>
    <source>
        <strain evidence="3">P73</strain>
    </source>
</reference>
<dbReference type="Pfam" id="PF12804">
    <property type="entry name" value="NTP_transf_3"/>
    <property type="match status" value="1"/>
</dbReference>
<dbReference type="STRING" id="1208324.P73_2578"/>
<dbReference type="PANTHER" id="PTHR43777:SF1">
    <property type="entry name" value="MOLYBDENUM COFACTOR CYTIDYLYLTRANSFERASE"/>
    <property type="match status" value="1"/>
</dbReference>
<dbReference type="PANTHER" id="PTHR43777">
    <property type="entry name" value="MOLYBDENUM COFACTOR CYTIDYLYLTRANSFERASE"/>
    <property type="match status" value="1"/>
</dbReference>
<gene>
    <name evidence="3" type="ORF">P73_2578</name>
</gene>
<accession>A0A0B5DV60</accession>
<dbReference type="Gene3D" id="3.90.550.10">
    <property type="entry name" value="Spore Coat Polysaccharide Biosynthesis Protein SpsA, Chain A"/>
    <property type="match status" value="1"/>
</dbReference>
<dbReference type="HOGENOM" id="CLU_061980_4_0_5"/>
<protein>
    <recommendedName>
        <fullName evidence="2">MobA-like NTP transferase domain-containing protein</fullName>
    </recommendedName>
</protein>
<dbReference type="GO" id="GO:0016779">
    <property type="term" value="F:nucleotidyltransferase activity"/>
    <property type="evidence" value="ECO:0007669"/>
    <property type="project" value="UniProtKB-ARBA"/>
</dbReference>
<organism evidence="3 4">
    <name type="scientific">Celeribacter indicus</name>
    <dbReference type="NCBI Taxonomy" id="1208324"/>
    <lineage>
        <taxon>Bacteria</taxon>
        <taxon>Pseudomonadati</taxon>
        <taxon>Pseudomonadota</taxon>
        <taxon>Alphaproteobacteria</taxon>
        <taxon>Rhodobacterales</taxon>
        <taxon>Roseobacteraceae</taxon>
        <taxon>Celeribacter</taxon>
    </lineage>
</organism>
<evidence type="ECO:0000259" key="2">
    <source>
        <dbReference type="Pfam" id="PF12804"/>
    </source>
</evidence>
<name>A0A0B5DV60_9RHOB</name>
<dbReference type="Proteomes" id="UP000031521">
    <property type="component" value="Chromosome"/>
</dbReference>
<feature type="domain" description="MobA-like NTP transferase" evidence="2">
    <location>
        <begin position="14"/>
        <end position="155"/>
    </location>
</feature>
<dbReference type="SUPFAM" id="SSF53448">
    <property type="entry name" value="Nucleotide-diphospho-sugar transferases"/>
    <property type="match status" value="1"/>
</dbReference>
<dbReference type="EMBL" id="CP004393">
    <property type="protein sequence ID" value="AJE47293.1"/>
    <property type="molecule type" value="Genomic_DNA"/>
</dbReference>
<dbReference type="InterPro" id="IPR029044">
    <property type="entry name" value="Nucleotide-diphossugar_trans"/>
</dbReference>
<dbReference type="InterPro" id="IPR025877">
    <property type="entry name" value="MobA-like_NTP_Trfase"/>
</dbReference>
<evidence type="ECO:0000313" key="4">
    <source>
        <dbReference type="Proteomes" id="UP000031521"/>
    </source>
</evidence>
<proteinExistence type="predicted"/>
<keyword evidence="1" id="KW-0460">Magnesium</keyword>
<evidence type="ECO:0000313" key="3">
    <source>
        <dbReference type="EMBL" id="AJE47293.1"/>
    </source>
</evidence>
<sequence length="180" mass="19494">MGFDKLSTPPSLHSPDTLLTRAISAASGHDTVIALPPEDHPYHLARKALLQPQDRVILVAGAEKGLSETLKALATEARAGDYDGLIVLLADLPFVTRAHLEKLTEFFETFEGARIVRAMDETERGGHPVIFPASVLPDFAALSGDDGARMVIEHYGVKQVAMPSGAATWDVDTPDDWRKL</sequence>
<dbReference type="AlphaFoldDB" id="A0A0B5DV60"/>